<feature type="coiled-coil region" evidence="4">
    <location>
        <begin position="678"/>
        <end position="930"/>
    </location>
</feature>
<keyword evidence="3" id="KW-0539">Nucleus</keyword>
<keyword evidence="2 4" id="KW-0175">Coiled coil</keyword>
<dbReference type="GO" id="GO:0005643">
    <property type="term" value="C:nuclear pore"/>
    <property type="evidence" value="ECO:0007669"/>
    <property type="project" value="TreeGrafter"/>
</dbReference>
<feature type="coiled-coil region" evidence="4">
    <location>
        <begin position="1896"/>
        <end position="1994"/>
    </location>
</feature>
<feature type="compositionally biased region" description="Acidic residues" evidence="5">
    <location>
        <begin position="593"/>
        <end position="602"/>
    </location>
</feature>
<feature type="compositionally biased region" description="Basic and acidic residues" evidence="5">
    <location>
        <begin position="1753"/>
        <end position="1766"/>
    </location>
</feature>
<sequence length="2899" mass="324134">MRSSRFCVWLTICAVSVAGDGWMRWVFGEESEDAPWARVDEHRDSSSTALDFTKITAPFEIQREDPFLNEVEKYTGLKMSELDRCQHQIIYDLKTTCTRMSEEEIAKMGVQLLNCQSRVEGRKEYPCYEEMTLRDCTQKMDDNAWNAYHLMSNRARAVCYAARQQQFAVKTELTVNRLVQSTEEHVEGLKSIKEGQLELGRLTSDTLEEVSRGHEALAVKQNQLKDAQLSIQGFVSENLRELSKEKMLIAAVQAELGLMKDSIKSHLDEAAEYLVNFESSRRVGHEEILRDLNEVHMKTRDAWDRVDGLTDRILRIHTETLESLSTIRSSIGSLHRVLEDVDFRVNKKLHWLNSTLSVFQMDEAGRLEDLFVVVSHVAYLLATVWFACFLKFPMLSRIFMILIIPLNAAAALSNKELALEFPSLTALIIIMLGSELFVSYKSQSFVRIGKGVGGWLSSETCPAVTPVATVVPAARFSRIAGGEDNLISEDEDLGCDRNDSGVMSPRRPPVEEAGRSALRRNVNFPAFPTFCSTPRADVNVQWDNPPPLSRVSMMNQVIQNSGGHPCIPQTLDVRAAKRSLLDRLLQDQSEMQNVEDDVEEENRENSEQRNMRSQTPLSVTSSTRTGRMDALLEWLNTFDALAEDVKNPLKEKVAVAKAESDNVLFALERSSRASGEKCKEQAATIEQLEDRARTAEARAAAAELREENLKARTEQLSEEVKVFEQRIQLRLAEQEDLAGFLESKSQEVNRLREELKAMNDSLRDSQQARLTAQIEAEMANAREEGLKAEISRLRARVEAGADQFAEYQIEMRKQHDELYENLREQKNHALRLEMNLENKIEELKIAQNTVEDYKSSVDDQREKVRDLLDQLHKIQENTIVLETNYKSQLDAQRQLVALHEENARSADIRAQALEERGKQLDESFARASEEHYAEVEALVNSCQEIKSVVAEREETIEAMRRDLEHAHKLIEKFEKHGVSDESLSKLSPAAAAATKFVKSGLTLTGMYSQYVAASEEAQRLLTENEELKLKLEHLANEIRARAPAWKQERERADETRIIVKTLTGKLSDASKECQALRFQLIDAKSVSEKLRHDAEVRNATMKDLRSQITTLTVELEKLRGNKRGILTPENDANNLVTFKSVEELQVKNEQLLTKLRAVETELETYKRETDEKINAEMKAKAEKELTDLREGRERSSKILENLRLQRDMYKGISDRCSCDGNAGIRVPPGMGSTPSTPLNQSRSRLSNTSIHASPRISVNADERRDFEDRLKTTNEGFETFKKEHELLKVELSTNAKLLMEENSQLKEKVDKLRHESIKSRMEMESSVERLNVAKTNMDMYKKQLNGAEEMSKRMNLTMAKLEHTLEEVREELSSTRKKLNESERKVQSMNQDLFKSQSEIDRLNKTNSLLEEAIHNQAGVITDLRAFRVELESRESSEQLALKNTITNIKKDLAAAERRAAEAAVSAQEEANALREAAAKANGEARKKQDCIVKLEEEIAKLNSQVEEMRSGRLDVPIGSRLNSALEESQSATDVSNNLATLNLRLREAEAELQESRLRVLALQRESEASQAHAAEYKRMAAGLEDALQSANNALKAQQADTATRVTGFEERVRELEEARATVESENESLKEARKLLNEQLESCEISRKSQLEHADKDRVAAESRAANAEAALAIATKDLIELRNSCAELSTRFAHESSRRQELEASIGETRRELDATRVKASDSEKDLESTRNFLSSVEEQLQELKQKFEDAKLARDSETEEKPGSDGTPDSAASVGAGAESKSGAGDEADDSATPEQLKKLIDYLKKEKELKSAKLRTQSLENTRLQQTVANLKAEMKALQSALAAARVSAGLSSEVGPSGSPRSSGGLKMISVTEHEEVLRKVQLAAAVEDSNRMLRDERDSLTSKLKETEARVVDLEVERGPKNLKIQELDTKLGHLNAECETLRIEAKRWQERANSMIERTQKVNPQDLERLVSERDKLFQAVQEKDKQIQERDKVLAEKDRFLVEKEKEAVERDVLSKDREKIGAERDRILDLNKKLTEEIENLRSSANEAETQANDLRGQLAQVRRVARKYKETSESLRKDVDKLNNELKQAKEALQKIEEAKESEVKVDPAAEAKFNEALENISRLEGLIKEKDNQQTKARETLELARSRLKLVTEQKNVLQKALQNSNVPAPSLPSVPSISDADCAALLGLNPEPWLAQLAELRSEKEALLKEIDLLKMKISAAAASLPAPNSGSGASGSSTLRSCIEVQPQMQQPQASMVASISRMTPTASIRPLRSESGPTPTTNTPTSMPITGVVLPTIAVAENSASSSSDQPEETEVHPLPPLSAVTSSSSSVGNVAMISPNLSRGPVASDPGAGPSNVGSSSPKPKTRKRELDTTFAATTTSMGDPSKRTRVEIGPFEMVPVDSDIIPEGESILVEEDAEDSMDAEAGNLEGDEDDGEVLNEEEDEELNQAVTGEVAEVPEESQVDPVPGSSSGMSSSNDSTTGRRCILLPRSAGVSSIRSQQPAAQNVLQTSSFMQSTFEEGDDGIVPSTPTLCPSRGITEAEASSSVPVDVPPSSQFMFSGRAGVTAAASPASAVGGHLDDTRVDLFEGGNVEAQEPEQQSERTTEDPPAQRLMSSSLQHPQAPQQQQQPPPPQQQQQQQQILQQIQQQSADAGRRVISMTPRPFMEHPPPPIHFRSMPPHPAMQQMPIQYRRGIYERGSMRGQRRPMAYGNFPDYYKFNPAENRMNALRSGSDILKKLMEDLKHEEFLVLDIGCNSGELTVEFGVFLASLLPETCRVVILALEKDAHLVEKSKPLLSGNTSEKLSVVVELADVMNFPETESLLKSFLQGRNEERFHLTTCFSVLMWIHLVHDDSGLEKLLNFLGNYSENSLVEIQPWKCYQT</sequence>
<dbReference type="Pfam" id="PF25785">
    <property type="entry name" value="TPR"/>
    <property type="match status" value="1"/>
</dbReference>
<feature type="region of interest" description="Disordered" evidence="5">
    <location>
        <begin position="2316"/>
        <end position="2499"/>
    </location>
</feature>
<dbReference type="EMBL" id="CAJPEX010000537">
    <property type="protein sequence ID" value="CAG0916188.1"/>
    <property type="molecule type" value="Genomic_DNA"/>
</dbReference>
<name>A0A7R9BK52_9CRUS</name>
<feature type="region of interest" description="Disordered" evidence="5">
    <location>
        <begin position="1753"/>
        <end position="1797"/>
    </location>
</feature>
<dbReference type="EMBL" id="OA882574">
    <property type="protein sequence ID" value="CAD7276036.1"/>
    <property type="molecule type" value="Genomic_DNA"/>
</dbReference>
<feature type="coiled-coil region" evidence="4">
    <location>
        <begin position="1806"/>
        <end position="1852"/>
    </location>
</feature>
<dbReference type="GO" id="GO:0006406">
    <property type="term" value="P:mRNA export from nucleus"/>
    <property type="evidence" value="ECO:0007669"/>
    <property type="project" value="TreeGrafter"/>
</dbReference>
<feature type="region of interest" description="Disordered" evidence="5">
    <location>
        <begin position="2263"/>
        <end position="2303"/>
    </location>
</feature>
<keyword evidence="10" id="KW-1185">Reference proteome</keyword>
<dbReference type="Proteomes" id="UP000678499">
    <property type="component" value="Unassembled WGS sequence"/>
</dbReference>
<evidence type="ECO:0000256" key="1">
    <source>
        <dbReference type="ARBA" id="ARBA00004123"/>
    </source>
</evidence>
<feature type="compositionally biased region" description="Polar residues" evidence="5">
    <location>
        <begin position="2263"/>
        <end position="2280"/>
    </location>
</feature>
<evidence type="ECO:0000256" key="4">
    <source>
        <dbReference type="SAM" id="Coils"/>
    </source>
</evidence>
<dbReference type="InterPro" id="IPR057974">
    <property type="entry name" value="NUA/TPR/MLP1-2-like_dom"/>
</dbReference>
<proteinExistence type="predicted"/>
<evidence type="ECO:0000259" key="8">
    <source>
        <dbReference type="Pfam" id="PF25785"/>
    </source>
</evidence>
<evidence type="ECO:0000256" key="5">
    <source>
        <dbReference type="SAM" id="MobiDB-lite"/>
    </source>
</evidence>
<dbReference type="Gene3D" id="3.40.50.150">
    <property type="entry name" value="Vaccinia Virus protein VP39"/>
    <property type="match status" value="1"/>
</dbReference>
<feature type="compositionally biased region" description="Polar residues" evidence="5">
    <location>
        <begin position="1232"/>
        <end position="1251"/>
    </location>
</feature>
<feature type="compositionally biased region" description="Polar residues" evidence="5">
    <location>
        <begin position="614"/>
        <end position="624"/>
    </location>
</feature>
<dbReference type="PANTHER" id="PTHR18898">
    <property type="entry name" value="NUCLEOPROTEIN TPR-RELATED"/>
    <property type="match status" value="1"/>
</dbReference>
<feature type="compositionally biased region" description="Low complexity" evidence="5">
    <location>
        <begin position="2651"/>
        <end position="2665"/>
    </location>
</feature>
<feature type="domain" description="NUA/TPR/MLP1-2-like" evidence="8">
    <location>
        <begin position="1082"/>
        <end position="1164"/>
    </location>
</feature>
<dbReference type="Pfam" id="PF06859">
    <property type="entry name" value="Bin3"/>
    <property type="match status" value="1"/>
</dbReference>
<evidence type="ECO:0000256" key="3">
    <source>
        <dbReference type="ARBA" id="ARBA00023242"/>
    </source>
</evidence>
<protein>
    <submittedName>
        <fullName evidence="9">Uncharacterized protein</fullName>
    </submittedName>
</protein>
<feature type="coiled-coil region" evidence="4">
    <location>
        <begin position="1010"/>
        <end position="1037"/>
    </location>
</feature>
<gene>
    <name evidence="9" type="ORF">NMOB1V02_LOCUS3814</name>
</gene>
<evidence type="ECO:0000256" key="6">
    <source>
        <dbReference type="SAM" id="SignalP"/>
    </source>
</evidence>
<dbReference type="GO" id="GO:0008168">
    <property type="term" value="F:methyltransferase activity"/>
    <property type="evidence" value="ECO:0007669"/>
    <property type="project" value="InterPro"/>
</dbReference>
<accession>A0A7R9BK52</accession>
<feature type="coiled-coil region" evidence="4">
    <location>
        <begin position="2033"/>
        <end position="2172"/>
    </location>
</feature>
<dbReference type="PANTHER" id="PTHR18898:SF2">
    <property type="entry name" value="NUCLEOPROTEIN TPR"/>
    <property type="match status" value="1"/>
</dbReference>
<evidence type="ECO:0000313" key="10">
    <source>
        <dbReference type="Proteomes" id="UP000678499"/>
    </source>
</evidence>
<feature type="coiled-coil region" evidence="4">
    <location>
        <begin position="1101"/>
        <end position="1175"/>
    </location>
</feature>
<feature type="compositionally biased region" description="Acidic residues" evidence="5">
    <location>
        <begin position="2428"/>
        <end position="2438"/>
    </location>
</feature>
<dbReference type="OrthoDB" id="5978806at2759"/>
<feature type="compositionally biased region" description="Low complexity" evidence="5">
    <location>
        <begin position="2291"/>
        <end position="2303"/>
    </location>
</feature>
<comment type="subcellular location">
    <subcellularLocation>
        <location evidence="1">Nucleus</location>
    </subcellularLocation>
</comment>
<dbReference type="SUPFAM" id="SSF53335">
    <property type="entry name" value="S-adenosyl-L-methionine-dependent methyltransferases"/>
    <property type="match status" value="1"/>
</dbReference>
<feature type="compositionally biased region" description="Low complexity" evidence="5">
    <location>
        <begin position="2635"/>
        <end position="2644"/>
    </location>
</feature>
<feature type="region of interest" description="Disordered" evidence="5">
    <location>
        <begin position="2534"/>
        <end position="2567"/>
    </location>
</feature>
<dbReference type="GO" id="GO:0017056">
    <property type="term" value="F:structural constituent of nuclear pore"/>
    <property type="evidence" value="ECO:0007669"/>
    <property type="project" value="TreeGrafter"/>
</dbReference>
<feature type="compositionally biased region" description="Acidic residues" evidence="5">
    <location>
        <begin position="2445"/>
        <end position="2462"/>
    </location>
</feature>
<feature type="region of interest" description="Disordered" evidence="5">
    <location>
        <begin position="587"/>
        <end position="624"/>
    </location>
</feature>
<keyword evidence="6" id="KW-0732">Signal</keyword>
<feature type="coiled-coil region" evidence="4">
    <location>
        <begin position="1288"/>
        <end position="1399"/>
    </location>
</feature>
<organism evidence="9">
    <name type="scientific">Notodromas monacha</name>
    <dbReference type="NCBI Taxonomy" id="399045"/>
    <lineage>
        <taxon>Eukaryota</taxon>
        <taxon>Metazoa</taxon>
        <taxon>Ecdysozoa</taxon>
        <taxon>Arthropoda</taxon>
        <taxon>Crustacea</taxon>
        <taxon>Oligostraca</taxon>
        <taxon>Ostracoda</taxon>
        <taxon>Podocopa</taxon>
        <taxon>Podocopida</taxon>
        <taxon>Cypridocopina</taxon>
        <taxon>Cypridoidea</taxon>
        <taxon>Cyprididae</taxon>
        <taxon>Notodromas</taxon>
    </lineage>
</organism>
<feature type="chain" id="PRO_5036210047" evidence="6">
    <location>
        <begin position="20"/>
        <end position="2899"/>
    </location>
</feature>
<feature type="region of interest" description="Disordered" evidence="5">
    <location>
        <begin position="2607"/>
        <end position="2670"/>
    </location>
</feature>
<reference evidence="9" key="1">
    <citation type="submission" date="2020-11" db="EMBL/GenBank/DDBJ databases">
        <authorList>
            <person name="Tran Van P."/>
        </authorList>
    </citation>
    <scope>NUCLEOTIDE SEQUENCE</scope>
</reference>
<dbReference type="InterPro" id="IPR029063">
    <property type="entry name" value="SAM-dependent_MTases_sf"/>
</dbReference>
<feature type="region of interest" description="Disordered" evidence="5">
    <location>
        <begin position="490"/>
        <end position="514"/>
    </location>
</feature>
<feature type="signal peptide" evidence="6">
    <location>
        <begin position="1"/>
        <end position="19"/>
    </location>
</feature>
<evidence type="ECO:0000256" key="2">
    <source>
        <dbReference type="ARBA" id="ARBA00023054"/>
    </source>
</evidence>
<feature type="compositionally biased region" description="Low complexity" evidence="5">
    <location>
        <begin position="2479"/>
        <end position="2495"/>
    </location>
</feature>
<dbReference type="InterPro" id="IPR010675">
    <property type="entry name" value="Bin3_C"/>
</dbReference>
<feature type="region of interest" description="Disordered" evidence="5">
    <location>
        <begin position="1224"/>
        <end position="1252"/>
    </location>
</feature>
<evidence type="ECO:0000313" key="9">
    <source>
        <dbReference type="EMBL" id="CAD7276036.1"/>
    </source>
</evidence>
<evidence type="ECO:0000259" key="7">
    <source>
        <dbReference type="Pfam" id="PF06859"/>
    </source>
</evidence>
<feature type="domain" description="RNA methyltransferase bin3 C-terminal" evidence="7">
    <location>
        <begin position="2852"/>
        <end position="2898"/>
    </location>
</feature>